<organism evidence="2 3">
    <name type="scientific">Portunus trituberculatus</name>
    <name type="common">Swimming crab</name>
    <name type="synonym">Neptunus trituberculatus</name>
    <dbReference type="NCBI Taxonomy" id="210409"/>
    <lineage>
        <taxon>Eukaryota</taxon>
        <taxon>Metazoa</taxon>
        <taxon>Ecdysozoa</taxon>
        <taxon>Arthropoda</taxon>
        <taxon>Crustacea</taxon>
        <taxon>Multicrustacea</taxon>
        <taxon>Malacostraca</taxon>
        <taxon>Eumalacostraca</taxon>
        <taxon>Eucarida</taxon>
        <taxon>Decapoda</taxon>
        <taxon>Pleocyemata</taxon>
        <taxon>Brachyura</taxon>
        <taxon>Eubrachyura</taxon>
        <taxon>Portunoidea</taxon>
        <taxon>Portunidae</taxon>
        <taxon>Portuninae</taxon>
        <taxon>Portunus</taxon>
    </lineage>
</organism>
<keyword evidence="1" id="KW-0812">Transmembrane</keyword>
<name>A0A5B7K7H1_PORTR</name>
<feature type="transmembrane region" description="Helical" evidence="1">
    <location>
        <begin position="35"/>
        <end position="56"/>
    </location>
</feature>
<evidence type="ECO:0000313" key="2">
    <source>
        <dbReference type="EMBL" id="MPD02766.1"/>
    </source>
</evidence>
<protein>
    <submittedName>
        <fullName evidence="2">Uncharacterized protein</fullName>
    </submittedName>
</protein>
<keyword evidence="3" id="KW-1185">Reference proteome</keyword>
<reference evidence="2 3" key="1">
    <citation type="submission" date="2019-05" db="EMBL/GenBank/DDBJ databases">
        <title>Another draft genome of Portunus trituberculatus and its Hox gene families provides insights of decapod evolution.</title>
        <authorList>
            <person name="Jeong J.-H."/>
            <person name="Song I."/>
            <person name="Kim S."/>
            <person name="Choi T."/>
            <person name="Kim D."/>
            <person name="Ryu S."/>
            <person name="Kim W."/>
        </authorList>
    </citation>
    <scope>NUCLEOTIDE SEQUENCE [LARGE SCALE GENOMIC DNA]</scope>
    <source>
        <tissue evidence="2">Muscle</tissue>
    </source>
</reference>
<gene>
    <name evidence="2" type="ORF">E2C01_098370</name>
</gene>
<dbReference type="Proteomes" id="UP000324222">
    <property type="component" value="Unassembled WGS sequence"/>
</dbReference>
<evidence type="ECO:0000313" key="3">
    <source>
        <dbReference type="Proteomes" id="UP000324222"/>
    </source>
</evidence>
<keyword evidence="1" id="KW-0472">Membrane</keyword>
<evidence type="ECO:0000256" key="1">
    <source>
        <dbReference type="SAM" id="Phobius"/>
    </source>
</evidence>
<keyword evidence="1" id="KW-1133">Transmembrane helix</keyword>
<dbReference type="OrthoDB" id="3256376at2759"/>
<accession>A0A5B7K7H1</accession>
<proteinExistence type="predicted"/>
<dbReference type="EMBL" id="VSRR010133020">
    <property type="protein sequence ID" value="MPD02766.1"/>
    <property type="molecule type" value="Genomic_DNA"/>
</dbReference>
<comment type="caution">
    <text evidence="2">The sequence shown here is derived from an EMBL/GenBank/DDBJ whole genome shotgun (WGS) entry which is preliminary data.</text>
</comment>
<dbReference type="AlphaFoldDB" id="A0A5B7K7H1"/>
<sequence>MNLCHIFRVTHIFFAVPDHPGPIPINSPKEFRPLYSVWVVGVASLLVVMLVMVAFWRRKSLCAWIRNRHREKKPGQVREQVKRWLGEHEMAW</sequence>